<dbReference type="RefSeq" id="WP_379558326.1">
    <property type="nucleotide sequence ID" value="NZ_JBHTJS010000035.1"/>
</dbReference>
<dbReference type="InterPro" id="IPR036777">
    <property type="entry name" value="Channel_Tsx-like_sf"/>
</dbReference>
<sequence>MKKITKRILTVSTLAIAVSAVPQVSAANWSDTFVGYRYGTEFTEPKNNKDITKHILSLTHVSGYDYGQNFFNLDLLQSDENDPAAGTKNDGALEAYVTYRHQLHLGKVFDADLSFGPVKEVALTAGLDLNTKNTGVAPRKKMLVIGPTLKFDVPKGFLDLSVLYAHERNHNAFNNPEDITFNDYTVYNLSWGLPFNVGVVPMKFQGFGNYNTAKGKGTTDEQLVRTSLMVDVGQLAFNKSNTVWAGVGYEYWRNKFGIQGVDGLDTDAATVNLEWHF</sequence>
<feature type="chain" id="PRO_5046125738" evidence="1">
    <location>
        <begin position="27"/>
        <end position="277"/>
    </location>
</feature>
<keyword evidence="1" id="KW-0732">Signal</keyword>
<keyword evidence="3" id="KW-1185">Reference proteome</keyword>
<feature type="signal peptide" evidence="1">
    <location>
        <begin position="1"/>
        <end position="26"/>
    </location>
</feature>
<dbReference type="SUPFAM" id="SSF111364">
    <property type="entry name" value="Tsx-like channel"/>
    <property type="match status" value="1"/>
</dbReference>
<evidence type="ECO:0000313" key="2">
    <source>
        <dbReference type="EMBL" id="MFD1008347.1"/>
    </source>
</evidence>
<dbReference type="Gene3D" id="2.40.230.20">
    <property type="entry name" value="Nucleoside-specific channel-forming protein, Tsx-like"/>
    <property type="match status" value="1"/>
</dbReference>
<reference evidence="3" key="1">
    <citation type="journal article" date="2019" name="Int. J. Syst. Evol. Microbiol.">
        <title>The Global Catalogue of Microorganisms (GCM) 10K type strain sequencing project: providing services to taxonomists for standard genome sequencing and annotation.</title>
        <authorList>
            <consortium name="The Broad Institute Genomics Platform"/>
            <consortium name="The Broad Institute Genome Sequencing Center for Infectious Disease"/>
            <person name="Wu L."/>
            <person name="Ma J."/>
        </authorList>
    </citation>
    <scope>NUCLEOTIDE SEQUENCE [LARGE SCALE GENOMIC DNA]</scope>
    <source>
        <strain evidence="3">CCUG 60525</strain>
    </source>
</reference>
<comment type="caution">
    <text evidence="2">The sequence shown here is derived from an EMBL/GenBank/DDBJ whole genome shotgun (WGS) entry which is preliminary data.</text>
</comment>
<evidence type="ECO:0000313" key="3">
    <source>
        <dbReference type="Proteomes" id="UP001597048"/>
    </source>
</evidence>
<dbReference type="EMBL" id="JBHTJS010000035">
    <property type="protein sequence ID" value="MFD1008347.1"/>
    <property type="molecule type" value="Genomic_DNA"/>
</dbReference>
<evidence type="ECO:0000256" key="1">
    <source>
        <dbReference type="SAM" id="SignalP"/>
    </source>
</evidence>
<proteinExistence type="predicted"/>
<organism evidence="2 3">
    <name type="scientific">Oceanisphaera ostreae</name>
    <dbReference type="NCBI Taxonomy" id="914151"/>
    <lineage>
        <taxon>Bacteria</taxon>
        <taxon>Pseudomonadati</taxon>
        <taxon>Pseudomonadota</taxon>
        <taxon>Gammaproteobacteria</taxon>
        <taxon>Aeromonadales</taxon>
        <taxon>Aeromonadaceae</taxon>
        <taxon>Oceanisphaera</taxon>
    </lineage>
</organism>
<gene>
    <name evidence="2" type="ORF">ACFQ1C_09300</name>
</gene>
<dbReference type="Proteomes" id="UP001597048">
    <property type="component" value="Unassembled WGS sequence"/>
</dbReference>
<accession>A0ABW3KL94</accession>
<protein>
    <submittedName>
        <fullName evidence="2">Outer membrane protein OmpK</fullName>
    </submittedName>
</protein>
<name>A0ABW3KL94_9GAMM</name>